<evidence type="ECO:0000256" key="1">
    <source>
        <dbReference type="ARBA" id="ARBA00001968"/>
    </source>
</evidence>
<dbReference type="EMBL" id="AP027142">
    <property type="protein sequence ID" value="BDV35611.1"/>
    <property type="molecule type" value="Genomic_DNA"/>
</dbReference>
<dbReference type="GO" id="GO:0032259">
    <property type="term" value="P:methylation"/>
    <property type="evidence" value="ECO:0007669"/>
    <property type="project" value="UniProtKB-KW"/>
</dbReference>
<accession>A0ABM8EC87</accession>
<evidence type="ECO:0000256" key="3">
    <source>
        <dbReference type="ARBA" id="ARBA00029596"/>
    </source>
</evidence>
<keyword evidence="5" id="KW-0808">Transferase</keyword>
<evidence type="ECO:0000256" key="4">
    <source>
        <dbReference type="ARBA" id="ARBA00030169"/>
    </source>
</evidence>
<dbReference type="PANTHER" id="PTHR33254:SF4">
    <property type="entry name" value="4-HYDROXY-4-METHYL-2-OXOGLUTARATE ALDOLASE 3-RELATED"/>
    <property type="match status" value="1"/>
</dbReference>
<dbReference type="NCBIfam" id="NF004850">
    <property type="entry name" value="PRK06201.1"/>
    <property type="match status" value="1"/>
</dbReference>
<sequence>MERTHFRSHEGNMLMKQFASTAVSSTGNVVPTGVTPPRSAKIHLGPGFRIRLDFDRPAPELLEAFEGLDVADISDQMNRLYAVDPEIKSLAASEKRLIGPACTVRVFPGDNLMVHKSLDVARPGDVVVIDARGSSLNAVLGDMVCTKAKHRGIAGFVVDGYVRDIDGVRETGFPVFARGTTPVGPLHRGPGEINYPVCCGGVVVHPGDIVVGDSSGIVIVPQAHAIEIRDRLQDYLRRSADYRRSLRAGTFSNAWVDDILGSLGWRF</sequence>
<dbReference type="Proteomes" id="UP001317629">
    <property type="component" value="Chromosome"/>
</dbReference>
<comment type="cofactor">
    <cofactor evidence="1">
        <name>a divalent metal cation</name>
        <dbReference type="ChEBI" id="CHEBI:60240"/>
    </cofactor>
</comment>
<dbReference type="GO" id="GO:0008168">
    <property type="term" value="F:methyltransferase activity"/>
    <property type="evidence" value="ECO:0007669"/>
    <property type="project" value="UniProtKB-KW"/>
</dbReference>
<dbReference type="CDD" id="cd16841">
    <property type="entry name" value="RraA_family"/>
    <property type="match status" value="1"/>
</dbReference>
<dbReference type="PANTHER" id="PTHR33254">
    <property type="entry name" value="4-HYDROXY-4-METHYL-2-OXOGLUTARATE ALDOLASE 3-RELATED"/>
    <property type="match status" value="1"/>
</dbReference>
<name>A0ABM8EC87_9HYPH</name>
<dbReference type="SUPFAM" id="SSF89562">
    <property type="entry name" value="RraA-like"/>
    <property type="match status" value="1"/>
</dbReference>
<dbReference type="Gene3D" id="3.50.30.40">
    <property type="entry name" value="Ribonuclease E inhibitor RraA/RraA-like"/>
    <property type="match status" value="1"/>
</dbReference>
<organism evidence="5 6">
    <name type="scientific">Methylocystis iwaonis</name>
    <dbReference type="NCBI Taxonomy" id="2885079"/>
    <lineage>
        <taxon>Bacteria</taxon>
        <taxon>Pseudomonadati</taxon>
        <taxon>Pseudomonadota</taxon>
        <taxon>Alphaproteobacteria</taxon>
        <taxon>Hyphomicrobiales</taxon>
        <taxon>Methylocystaceae</taxon>
        <taxon>Methylocystis</taxon>
    </lineage>
</organism>
<reference evidence="5 6" key="1">
    <citation type="journal article" date="2023" name="Int. J. Syst. Evol. Microbiol.">
        <title>Methylocystis iwaonis sp. nov., a type II methane-oxidizing bacterium from surface soil of a rice paddy field in Japan, and emended description of the genus Methylocystis (ex Whittenbury et al. 1970) Bowman et al. 1993.</title>
        <authorList>
            <person name="Kaise H."/>
            <person name="Sawadogo J.B."/>
            <person name="Alam M.S."/>
            <person name="Ueno C."/>
            <person name="Dianou D."/>
            <person name="Shinjo R."/>
            <person name="Asakawa S."/>
        </authorList>
    </citation>
    <scope>NUCLEOTIDE SEQUENCE [LARGE SCALE GENOMIC DNA]</scope>
    <source>
        <strain evidence="5 6">SS37A-Re</strain>
    </source>
</reference>
<dbReference type="InterPro" id="IPR005493">
    <property type="entry name" value="RraA/RraA-like"/>
</dbReference>
<evidence type="ECO:0000313" key="5">
    <source>
        <dbReference type="EMBL" id="BDV35611.1"/>
    </source>
</evidence>
<protein>
    <recommendedName>
        <fullName evidence="2">Putative 4-hydroxy-4-methyl-2-oxoglutarate aldolase</fullName>
    </recommendedName>
    <alternativeName>
        <fullName evidence="3">Regulator of ribonuclease activity homolog</fullName>
    </alternativeName>
    <alternativeName>
        <fullName evidence="4">RraA-like protein</fullName>
    </alternativeName>
</protein>
<keyword evidence="6" id="KW-1185">Reference proteome</keyword>
<proteinExistence type="predicted"/>
<evidence type="ECO:0000313" key="6">
    <source>
        <dbReference type="Proteomes" id="UP001317629"/>
    </source>
</evidence>
<keyword evidence="5" id="KW-0489">Methyltransferase</keyword>
<dbReference type="InterPro" id="IPR036704">
    <property type="entry name" value="RraA/RraA-like_sf"/>
</dbReference>
<dbReference type="Pfam" id="PF03737">
    <property type="entry name" value="RraA-like"/>
    <property type="match status" value="1"/>
</dbReference>
<evidence type="ECO:0000256" key="2">
    <source>
        <dbReference type="ARBA" id="ARBA00016549"/>
    </source>
</evidence>
<gene>
    <name evidence="5" type="ORF">SS37A_31400</name>
</gene>